<keyword evidence="4" id="KW-0645">Protease</keyword>
<evidence type="ECO:0000256" key="5">
    <source>
        <dbReference type="ARBA" id="ARBA00022695"/>
    </source>
</evidence>
<dbReference type="GO" id="GO:0032196">
    <property type="term" value="P:transposition"/>
    <property type="evidence" value="ECO:0007669"/>
    <property type="project" value="UniProtKB-KW"/>
</dbReference>
<comment type="caution">
    <text evidence="23">The sequence shown here is derived from an EMBL/GenBank/DDBJ whole genome shotgun (WGS) entry which is preliminary data.</text>
</comment>
<evidence type="ECO:0000256" key="3">
    <source>
        <dbReference type="ARBA" id="ARBA00022612"/>
    </source>
</evidence>
<keyword evidence="17" id="KW-0917">Virion maturation</keyword>
<evidence type="ECO:0000256" key="12">
    <source>
        <dbReference type="ARBA" id="ARBA00022842"/>
    </source>
</evidence>
<dbReference type="GO" id="GO:0003964">
    <property type="term" value="F:RNA-directed DNA polymerase activity"/>
    <property type="evidence" value="ECO:0007669"/>
    <property type="project" value="UniProtKB-KW"/>
</dbReference>
<dbReference type="InterPro" id="IPR012337">
    <property type="entry name" value="RNaseH-like_sf"/>
</dbReference>
<dbReference type="GO" id="GO:0008233">
    <property type="term" value="F:peptidase activity"/>
    <property type="evidence" value="ECO:0007669"/>
    <property type="project" value="UniProtKB-KW"/>
</dbReference>
<reference evidence="23 24" key="1">
    <citation type="journal article" date="2018" name="Evol. Lett.">
        <title>Horizontal gene cluster transfer increased hallucinogenic mushroom diversity.</title>
        <authorList>
            <person name="Reynolds H.T."/>
            <person name="Vijayakumar V."/>
            <person name="Gluck-Thaler E."/>
            <person name="Korotkin H.B."/>
            <person name="Matheny P.B."/>
            <person name="Slot J.C."/>
        </authorList>
    </citation>
    <scope>NUCLEOTIDE SEQUENCE [LARGE SCALE GENOMIC DNA]</scope>
    <source>
        <strain evidence="23 24">2629</strain>
    </source>
</reference>
<evidence type="ECO:0000256" key="10">
    <source>
        <dbReference type="ARBA" id="ARBA00022801"/>
    </source>
</evidence>
<evidence type="ECO:0000313" key="23">
    <source>
        <dbReference type="EMBL" id="PPR05636.1"/>
    </source>
</evidence>
<keyword evidence="12" id="KW-0460">Magnesium</keyword>
<feature type="compositionally biased region" description="Polar residues" evidence="21">
    <location>
        <begin position="1"/>
        <end position="15"/>
    </location>
</feature>
<evidence type="ECO:0000256" key="6">
    <source>
        <dbReference type="ARBA" id="ARBA00022722"/>
    </source>
</evidence>
<dbReference type="EMBL" id="NHTK01000777">
    <property type="protein sequence ID" value="PPR05636.1"/>
    <property type="molecule type" value="Genomic_DNA"/>
</dbReference>
<feature type="compositionally biased region" description="Basic and acidic residues" evidence="21">
    <location>
        <begin position="295"/>
        <end position="311"/>
    </location>
</feature>
<evidence type="ECO:0000256" key="4">
    <source>
        <dbReference type="ARBA" id="ARBA00022670"/>
    </source>
</evidence>
<dbReference type="GO" id="GO:0015074">
    <property type="term" value="P:DNA integration"/>
    <property type="evidence" value="ECO:0007669"/>
    <property type="project" value="UniProtKB-KW"/>
</dbReference>
<keyword evidence="10" id="KW-0378">Hydrolase</keyword>
<keyword evidence="8" id="KW-0547">Nucleotide-binding</keyword>
<dbReference type="GO" id="GO:0005524">
    <property type="term" value="F:ATP binding"/>
    <property type="evidence" value="ECO:0007669"/>
    <property type="project" value="UniProtKB-KW"/>
</dbReference>
<keyword evidence="5" id="KW-0548">Nucleotidyltransferase</keyword>
<keyword evidence="18" id="KW-0233">DNA recombination</keyword>
<dbReference type="Gene3D" id="3.30.420.10">
    <property type="entry name" value="Ribonuclease H-like superfamily/Ribonuclease H"/>
    <property type="match status" value="1"/>
</dbReference>
<organism evidence="23 24">
    <name type="scientific">Panaeolus cyanescens</name>
    <dbReference type="NCBI Taxonomy" id="181874"/>
    <lineage>
        <taxon>Eukaryota</taxon>
        <taxon>Fungi</taxon>
        <taxon>Dikarya</taxon>
        <taxon>Basidiomycota</taxon>
        <taxon>Agaricomycotina</taxon>
        <taxon>Agaricomycetes</taxon>
        <taxon>Agaricomycetidae</taxon>
        <taxon>Agaricales</taxon>
        <taxon>Agaricineae</taxon>
        <taxon>Galeropsidaceae</taxon>
        <taxon>Panaeolus</taxon>
    </lineage>
</organism>
<evidence type="ECO:0000256" key="19">
    <source>
        <dbReference type="ARBA" id="ARBA00048173"/>
    </source>
</evidence>
<evidence type="ECO:0000256" key="20">
    <source>
        <dbReference type="ARBA" id="ARBA00049244"/>
    </source>
</evidence>
<dbReference type="GO" id="GO:0005634">
    <property type="term" value="C:nucleus"/>
    <property type="evidence" value="ECO:0007669"/>
    <property type="project" value="UniProtKB-ARBA"/>
</dbReference>
<keyword evidence="13" id="KW-0694">RNA-binding</keyword>
<dbReference type="SUPFAM" id="SSF53098">
    <property type="entry name" value="Ribonuclease H-like"/>
    <property type="match status" value="1"/>
</dbReference>
<evidence type="ECO:0000256" key="1">
    <source>
        <dbReference type="ARBA" id="ARBA00002180"/>
    </source>
</evidence>
<accession>A0A409YRK6</accession>
<feature type="region of interest" description="Disordered" evidence="21">
    <location>
        <begin position="1"/>
        <end position="31"/>
    </location>
</feature>
<dbReference type="GO" id="GO:0003723">
    <property type="term" value="F:RNA binding"/>
    <property type="evidence" value="ECO:0007669"/>
    <property type="project" value="UniProtKB-KW"/>
</dbReference>
<dbReference type="GO" id="GO:0046872">
    <property type="term" value="F:metal ion binding"/>
    <property type="evidence" value="ECO:0007669"/>
    <property type="project" value="UniProtKB-KW"/>
</dbReference>
<keyword evidence="24" id="KW-1185">Reference proteome</keyword>
<dbReference type="Pfam" id="PF22936">
    <property type="entry name" value="Pol_BBD"/>
    <property type="match status" value="1"/>
</dbReference>
<dbReference type="InterPro" id="IPR025724">
    <property type="entry name" value="GAG-pre-integrase_dom"/>
</dbReference>
<dbReference type="GO" id="GO:0003887">
    <property type="term" value="F:DNA-directed DNA polymerase activity"/>
    <property type="evidence" value="ECO:0007669"/>
    <property type="project" value="UniProtKB-KW"/>
</dbReference>
<dbReference type="InterPro" id="IPR039537">
    <property type="entry name" value="Retrotran_Ty1/copia-like"/>
</dbReference>
<dbReference type="InterPro" id="IPR054722">
    <property type="entry name" value="PolX-like_BBD"/>
</dbReference>
<evidence type="ECO:0000313" key="24">
    <source>
        <dbReference type="Proteomes" id="UP000284842"/>
    </source>
</evidence>
<evidence type="ECO:0000256" key="18">
    <source>
        <dbReference type="ARBA" id="ARBA00023172"/>
    </source>
</evidence>
<protein>
    <recommendedName>
        <fullName evidence="22">Integrase catalytic domain-containing protein</fullName>
    </recommendedName>
</protein>
<evidence type="ECO:0000256" key="13">
    <source>
        <dbReference type="ARBA" id="ARBA00022884"/>
    </source>
</evidence>
<feature type="domain" description="Integrase catalytic" evidence="22">
    <location>
        <begin position="571"/>
        <end position="694"/>
    </location>
</feature>
<dbReference type="InParanoid" id="A0A409YRK6"/>
<dbReference type="InterPro" id="IPR036397">
    <property type="entry name" value="RNaseH_sf"/>
</dbReference>
<dbReference type="PROSITE" id="PS50994">
    <property type="entry name" value="INTEGRASE"/>
    <property type="match status" value="1"/>
</dbReference>
<evidence type="ECO:0000256" key="15">
    <source>
        <dbReference type="ARBA" id="ARBA00022918"/>
    </source>
</evidence>
<proteinExistence type="predicted"/>
<evidence type="ECO:0000259" key="22">
    <source>
        <dbReference type="PROSITE" id="PS50994"/>
    </source>
</evidence>
<comment type="catalytic activity">
    <reaction evidence="20">
        <text>DNA(n) + a 2'-deoxyribonucleoside 5'-triphosphate = DNA(n+1) + diphosphate</text>
        <dbReference type="Rhea" id="RHEA:22508"/>
        <dbReference type="Rhea" id="RHEA-COMP:17339"/>
        <dbReference type="Rhea" id="RHEA-COMP:17340"/>
        <dbReference type="ChEBI" id="CHEBI:33019"/>
        <dbReference type="ChEBI" id="CHEBI:61560"/>
        <dbReference type="ChEBI" id="CHEBI:173112"/>
        <dbReference type="EC" id="2.7.7.7"/>
    </reaction>
</comment>
<evidence type="ECO:0000256" key="14">
    <source>
        <dbReference type="ARBA" id="ARBA00022908"/>
    </source>
</evidence>
<keyword evidence="16" id="KW-0808">Transferase</keyword>
<dbReference type="STRING" id="181874.A0A409YRK6"/>
<gene>
    <name evidence="23" type="ORF">CVT24_002865</name>
</gene>
<evidence type="ECO:0000256" key="17">
    <source>
        <dbReference type="ARBA" id="ARBA00023113"/>
    </source>
</evidence>
<keyword evidence="11" id="KW-0067">ATP-binding</keyword>
<dbReference type="Pfam" id="PF13976">
    <property type="entry name" value="gag_pre-integrs"/>
    <property type="match status" value="1"/>
</dbReference>
<dbReference type="GO" id="GO:0004519">
    <property type="term" value="F:endonuclease activity"/>
    <property type="evidence" value="ECO:0007669"/>
    <property type="project" value="UniProtKB-KW"/>
</dbReference>
<evidence type="ECO:0000256" key="21">
    <source>
        <dbReference type="SAM" id="MobiDB-lite"/>
    </source>
</evidence>
<evidence type="ECO:0000256" key="11">
    <source>
        <dbReference type="ARBA" id="ARBA00022840"/>
    </source>
</evidence>
<keyword evidence="7" id="KW-0479">Metal-binding</keyword>
<dbReference type="AlphaFoldDB" id="A0A409YRK6"/>
<feature type="compositionally biased region" description="Polar residues" evidence="21">
    <location>
        <begin position="312"/>
        <end position="321"/>
    </location>
</feature>
<keyword evidence="16" id="KW-0239">DNA-directed DNA polymerase</keyword>
<keyword evidence="2" id="KW-0815">Transposition</keyword>
<dbReference type="InterPro" id="IPR001584">
    <property type="entry name" value="Integrase_cat-core"/>
</dbReference>
<keyword evidence="14" id="KW-0229">DNA integration</keyword>
<dbReference type="PANTHER" id="PTHR42648:SF11">
    <property type="entry name" value="TRANSPOSON TY4-P GAG-POL POLYPROTEIN"/>
    <property type="match status" value="1"/>
</dbReference>
<dbReference type="Proteomes" id="UP000284842">
    <property type="component" value="Unassembled WGS sequence"/>
</dbReference>
<keyword evidence="6" id="KW-0540">Nuclease</keyword>
<comment type="catalytic activity">
    <reaction evidence="19">
        <text>DNA(n) + a 2'-deoxyribonucleoside 5'-triphosphate = DNA(n+1) + diphosphate</text>
        <dbReference type="Rhea" id="RHEA:22508"/>
        <dbReference type="Rhea" id="RHEA-COMP:17339"/>
        <dbReference type="Rhea" id="RHEA-COMP:17340"/>
        <dbReference type="ChEBI" id="CHEBI:33019"/>
        <dbReference type="ChEBI" id="CHEBI:61560"/>
        <dbReference type="ChEBI" id="CHEBI:173112"/>
        <dbReference type="EC" id="2.7.7.49"/>
    </reaction>
</comment>
<keyword evidence="15" id="KW-0695">RNA-directed DNA polymerase</keyword>
<dbReference type="PANTHER" id="PTHR42648">
    <property type="entry name" value="TRANSPOSASE, PUTATIVE-RELATED"/>
    <property type="match status" value="1"/>
</dbReference>
<sequence>MSTDEQTNPGNTTNTEPKEEEYVVPSPTSAAGIRAMREADTKRPRVSVLSAPSPFNKPKLSKTVANWDTWLWDMEMHLGSAGFWDYIKDAITVPVPHAEYQPLASANFRANANAARYFLIANVDAKEAQQYNLLAETTPHGLRARLETIYAKPGPTLRLRLMEKCFQTFLVNDAKMIDGFDDLMDGALRSFKNMTVNTWQCLIGARAMGRDPSLAQAKETVIGAMAAAETAGQPDSFTPSHIREILLRHHSDSATVPVALAAQTQARPTVVCTNCKKERHTAQYCISPGGGMAGKTREESKEARKKDREASRNNGNRSANVATTTTAAPATANLADIVHVDSTTPDVPPELLAHAVHIPYEAFAVFTAPDTDALISSDSPSADHTVPFIADSGASVHVSPYRTDFTTYRPIVPRPIKGIGGNNVLATGIGDIVLHTSQTTNLTLKDALYVPNAGIRLVSMKALATDLQIVSHFDDEKCWFTDKRSGAVVGGGPVILTRNLYSITIYDRPVTPSVFATSGPPDLGTWHRRLAHANIQAIQAMARHGLIEGMPSKLSHLPEKCDSCILGKQTRSPVPKKRTEGDGHRATKRLEKVWVDLSGPQSVASRTGMLYIMNIIDDYSSFSWTIPLRNKSDAYTELITWEKKRELEVGHPVITYRTDNGELKSEQMKSWLESRGTTHETTAPYTSRLGYMFG</sequence>
<evidence type="ECO:0000256" key="8">
    <source>
        <dbReference type="ARBA" id="ARBA00022741"/>
    </source>
</evidence>
<dbReference type="GO" id="GO:0006310">
    <property type="term" value="P:DNA recombination"/>
    <property type="evidence" value="ECO:0007669"/>
    <property type="project" value="UniProtKB-KW"/>
</dbReference>
<name>A0A409YRK6_9AGAR</name>
<feature type="region of interest" description="Disordered" evidence="21">
    <location>
        <begin position="287"/>
        <end position="327"/>
    </location>
</feature>
<dbReference type="OrthoDB" id="2713924at2759"/>
<evidence type="ECO:0000256" key="9">
    <source>
        <dbReference type="ARBA" id="ARBA00022759"/>
    </source>
</evidence>
<dbReference type="GO" id="GO:0006508">
    <property type="term" value="P:proteolysis"/>
    <property type="evidence" value="ECO:0007669"/>
    <property type="project" value="UniProtKB-KW"/>
</dbReference>
<evidence type="ECO:0000256" key="7">
    <source>
        <dbReference type="ARBA" id="ARBA00022723"/>
    </source>
</evidence>
<keyword evidence="3" id="KW-1188">Viral release from host cell</keyword>
<evidence type="ECO:0000256" key="2">
    <source>
        <dbReference type="ARBA" id="ARBA00022578"/>
    </source>
</evidence>
<comment type="function">
    <text evidence="1">The aspartyl protease (PR) mediates the proteolytic cleavages of the Gag and Gag-Pol polyproteins after assembly of the VLP.</text>
</comment>
<evidence type="ECO:0000256" key="16">
    <source>
        <dbReference type="ARBA" id="ARBA00022932"/>
    </source>
</evidence>
<keyword evidence="9" id="KW-0255">Endonuclease</keyword>